<evidence type="ECO:0000256" key="1">
    <source>
        <dbReference type="SAM" id="MobiDB-lite"/>
    </source>
</evidence>
<organism evidence="3 4">
    <name type="scientific">Pilimelia columellifera subsp. columellifera</name>
    <dbReference type="NCBI Taxonomy" id="706583"/>
    <lineage>
        <taxon>Bacteria</taxon>
        <taxon>Bacillati</taxon>
        <taxon>Actinomycetota</taxon>
        <taxon>Actinomycetes</taxon>
        <taxon>Micromonosporales</taxon>
        <taxon>Micromonosporaceae</taxon>
        <taxon>Pilimelia</taxon>
    </lineage>
</organism>
<comment type="caution">
    <text evidence="3">The sequence shown here is derived from an EMBL/GenBank/DDBJ whole genome shotgun (WGS) entry which is preliminary data.</text>
</comment>
<accession>A0ABN3NLK0</accession>
<keyword evidence="2" id="KW-0732">Signal</keyword>
<reference evidence="3 4" key="1">
    <citation type="journal article" date="2019" name="Int. J. Syst. Evol. Microbiol.">
        <title>The Global Catalogue of Microorganisms (GCM) 10K type strain sequencing project: providing services to taxonomists for standard genome sequencing and annotation.</title>
        <authorList>
            <consortium name="The Broad Institute Genomics Platform"/>
            <consortium name="The Broad Institute Genome Sequencing Center for Infectious Disease"/>
            <person name="Wu L."/>
            <person name="Ma J."/>
        </authorList>
    </citation>
    <scope>NUCLEOTIDE SEQUENCE [LARGE SCALE GENOMIC DNA]</scope>
    <source>
        <strain evidence="3 4">JCM 3367</strain>
    </source>
</reference>
<feature type="compositionally biased region" description="Low complexity" evidence="1">
    <location>
        <begin position="150"/>
        <end position="163"/>
    </location>
</feature>
<feature type="region of interest" description="Disordered" evidence="1">
    <location>
        <begin position="527"/>
        <end position="581"/>
    </location>
</feature>
<feature type="signal peptide" evidence="2">
    <location>
        <begin position="1"/>
        <end position="17"/>
    </location>
</feature>
<evidence type="ECO:0000256" key="2">
    <source>
        <dbReference type="SAM" id="SignalP"/>
    </source>
</evidence>
<feature type="region of interest" description="Disordered" evidence="1">
    <location>
        <begin position="150"/>
        <end position="174"/>
    </location>
</feature>
<dbReference type="EMBL" id="BAAARY010000011">
    <property type="protein sequence ID" value="GAA2525650.1"/>
    <property type="molecule type" value="Genomic_DNA"/>
</dbReference>
<dbReference type="SUPFAM" id="SSF50370">
    <property type="entry name" value="Ricin B-like lectins"/>
    <property type="match status" value="2"/>
</dbReference>
<proteinExistence type="predicted"/>
<evidence type="ECO:0000313" key="4">
    <source>
        <dbReference type="Proteomes" id="UP001499978"/>
    </source>
</evidence>
<dbReference type="Gene3D" id="2.80.10.50">
    <property type="match status" value="1"/>
</dbReference>
<dbReference type="InterPro" id="IPR035992">
    <property type="entry name" value="Ricin_B-like_lectins"/>
</dbReference>
<dbReference type="Proteomes" id="UP001499978">
    <property type="component" value="Unassembled WGS sequence"/>
</dbReference>
<gene>
    <name evidence="3" type="ORF">GCM10010201_25440</name>
</gene>
<protein>
    <recommendedName>
        <fullName evidence="5">Ricin B lectin domain-containing protein</fullName>
    </recommendedName>
</protein>
<feature type="chain" id="PRO_5045390400" description="Ricin B lectin domain-containing protein" evidence="2">
    <location>
        <begin position="18"/>
        <end position="581"/>
    </location>
</feature>
<feature type="compositionally biased region" description="Low complexity" evidence="1">
    <location>
        <begin position="532"/>
        <end position="566"/>
    </location>
</feature>
<evidence type="ECO:0008006" key="5">
    <source>
        <dbReference type="Google" id="ProtNLM"/>
    </source>
</evidence>
<keyword evidence="4" id="KW-1185">Reference proteome</keyword>
<dbReference type="PROSITE" id="PS50231">
    <property type="entry name" value="RICIN_B_LECTIN"/>
    <property type="match status" value="2"/>
</dbReference>
<sequence>MPVAMLLILVSVSLTTAALPTVVGQTVATRASVDRGHALHAARTGLDVALSHLRGTGGARASLPCGVADTAKAESLATFVTTIDYYLADPGDPNLNPPASKMTCEQARVTSPGTPRYAQLTAVGTTIGPKPVRRGLRGIYEFKLAPTPTPTATATAAPTSTPTVGPTYSPEGETQAHPRKIHSWAASSNSSVCFDAGSSSPAVGYQMKFRTCDFVATKDLAYKQFFYYRQNLSIATVGSIHAGNPLCLDAGANPGVGTIPTLQLCVSPVPARQRWYYNNTNNFELGTDAAAGLSGLCVNVANPGVSGSNMVLGGGTNCRNTTFNTRQTFGVSPYSGPGAAGSRPVDCTAEAGYPCDITQVFLHAGGMRCLDKYSTFMANMECVQHPDPLKARWNQLWRLPRAPDGVTGLNGPIYTVDPSGRNWCLTASSIYPAQVECNPKKPAANQRFTRYANTGQYDTMYRITDSSGRCMTHPTNYTGSDQSLVFIWSGAVYNYKIRLNTCVTQANDPYDKETYGQPSWVKTQKWNAPARLPTSLPGSPSPTPSTSSSPAAPSPSGASGSPAPGTVPALPLRDLEEFVVN</sequence>
<name>A0ABN3NLK0_9ACTN</name>
<evidence type="ECO:0000313" key="3">
    <source>
        <dbReference type="EMBL" id="GAA2525650.1"/>
    </source>
</evidence>